<gene>
    <name evidence="1" type="ORF">J2Z19_005312</name>
</gene>
<comment type="caution">
    <text evidence="1">The sequence shown here is derived from an EMBL/GenBank/DDBJ whole genome shotgun (WGS) entry which is preliminary data.</text>
</comment>
<accession>A0ACC5T3U4</accession>
<protein>
    <submittedName>
        <fullName evidence="1">Uncharacterized protein</fullName>
    </submittedName>
</protein>
<evidence type="ECO:0000313" key="1">
    <source>
        <dbReference type="EMBL" id="MBP1875576.1"/>
    </source>
</evidence>
<proteinExistence type="predicted"/>
<name>A0ACC5T3U4_ENSAD</name>
<evidence type="ECO:0000313" key="2">
    <source>
        <dbReference type="Proteomes" id="UP000823773"/>
    </source>
</evidence>
<dbReference type="EMBL" id="JAGGJR010000011">
    <property type="protein sequence ID" value="MBP1875576.1"/>
    <property type="molecule type" value="Genomic_DNA"/>
</dbReference>
<organism evidence="1 2">
    <name type="scientific">Ensifer adhaerens</name>
    <name type="common">Sinorhizobium morelense</name>
    <dbReference type="NCBI Taxonomy" id="106592"/>
    <lineage>
        <taxon>Bacteria</taxon>
        <taxon>Pseudomonadati</taxon>
        <taxon>Pseudomonadota</taxon>
        <taxon>Alphaproteobacteria</taxon>
        <taxon>Hyphomicrobiales</taxon>
        <taxon>Rhizobiaceae</taxon>
        <taxon>Sinorhizobium/Ensifer group</taxon>
        <taxon>Ensifer</taxon>
    </lineage>
</organism>
<dbReference type="Proteomes" id="UP000823773">
    <property type="component" value="Unassembled WGS sequence"/>
</dbReference>
<reference evidence="1" key="1">
    <citation type="submission" date="2021-03" db="EMBL/GenBank/DDBJ databases">
        <title>Genomic Encyclopedia of Type Strains, Phase IV (KMG-IV): sequencing the most valuable type-strain genomes for metagenomic binning, comparative biology and taxonomic classification.</title>
        <authorList>
            <person name="Goeker M."/>
        </authorList>
    </citation>
    <scope>NUCLEOTIDE SEQUENCE</scope>
    <source>
        <strain evidence="1">DSM 18131</strain>
    </source>
</reference>
<keyword evidence="2" id="KW-1185">Reference proteome</keyword>
<sequence>MIGTEAARMIIERTAGKSVLRGRQIHTRFNQRQTS</sequence>